<keyword evidence="1" id="KW-1133">Transmembrane helix</keyword>
<keyword evidence="1" id="KW-0812">Transmembrane</keyword>
<dbReference type="RefSeq" id="WP_184215442.1">
    <property type="nucleotide sequence ID" value="NZ_JACHMD010000001.1"/>
</dbReference>
<reference evidence="3 4" key="1">
    <citation type="submission" date="2020-08" db="EMBL/GenBank/DDBJ databases">
        <title>Sequencing the genomes of 1000 actinobacteria strains.</title>
        <authorList>
            <person name="Klenk H.-P."/>
        </authorList>
    </citation>
    <scope>NUCLEOTIDE SEQUENCE [LARGE SCALE GENOMIC DNA]</scope>
    <source>
        <strain evidence="3 4">DSM 24947</strain>
    </source>
</reference>
<sequence length="301" mass="30912">MHHIAPARAVAAALVVAGIVLGAAAPASAEPTDHLPTHTGTLTVSLPESPQAQEVLTAELGGDLSPEPTYTEYTWIVDGEPLADVWEETLDLEWHGIAAGSEVSVIAESAAFEYEPGAASSQTVTVIPGPTLDLEIVNVPSGLGIDLVGTYFLDTGPVSIELHDQPEGAAASSPDPVLDPEPTVLGTVEPDSDGAFVFAAPLADASNFVLYVRDAEGAVLAFQSMMFMGADDPVPEPTPDAPADERLAVSGKDGSLLVVASGGVLMLGAGALMLTRRSSLRRQAQPADAAATSRRDMGVAD</sequence>
<organism evidence="3 4">
    <name type="scientific">Microbacterium marinum</name>
    <dbReference type="NCBI Taxonomy" id="421115"/>
    <lineage>
        <taxon>Bacteria</taxon>
        <taxon>Bacillati</taxon>
        <taxon>Actinomycetota</taxon>
        <taxon>Actinomycetes</taxon>
        <taxon>Micrococcales</taxon>
        <taxon>Microbacteriaceae</taxon>
        <taxon>Microbacterium</taxon>
    </lineage>
</organism>
<feature type="chain" id="PRO_5031357131" description="LPXTG-motif cell wall anchor domain-containing protein" evidence="2">
    <location>
        <begin position="30"/>
        <end position="301"/>
    </location>
</feature>
<name>A0A7W7FIH9_9MICO</name>
<feature type="transmembrane region" description="Helical" evidence="1">
    <location>
        <begin position="256"/>
        <end position="275"/>
    </location>
</feature>
<evidence type="ECO:0008006" key="5">
    <source>
        <dbReference type="Google" id="ProtNLM"/>
    </source>
</evidence>
<evidence type="ECO:0000313" key="4">
    <source>
        <dbReference type="Proteomes" id="UP000573729"/>
    </source>
</evidence>
<feature type="signal peptide" evidence="2">
    <location>
        <begin position="1"/>
        <end position="29"/>
    </location>
</feature>
<evidence type="ECO:0000256" key="1">
    <source>
        <dbReference type="SAM" id="Phobius"/>
    </source>
</evidence>
<comment type="caution">
    <text evidence="3">The sequence shown here is derived from an EMBL/GenBank/DDBJ whole genome shotgun (WGS) entry which is preliminary data.</text>
</comment>
<keyword evidence="2" id="KW-0732">Signal</keyword>
<protein>
    <recommendedName>
        <fullName evidence="5">LPXTG-motif cell wall anchor domain-containing protein</fullName>
    </recommendedName>
</protein>
<proteinExistence type="predicted"/>
<accession>A0A7W7FIH9</accession>
<dbReference type="AlphaFoldDB" id="A0A7W7FIH9"/>
<keyword evidence="1" id="KW-0472">Membrane</keyword>
<dbReference type="Proteomes" id="UP000573729">
    <property type="component" value="Unassembled WGS sequence"/>
</dbReference>
<gene>
    <name evidence="3" type="ORF">BKA24_000822</name>
</gene>
<evidence type="ECO:0000313" key="3">
    <source>
        <dbReference type="EMBL" id="MBB4666113.1"/>
    </source>
</evidence>
<keyword evidence="4" id="KW-1185">Reference proteome</keyword>
<dbReference type="EMBL" id="JACHMD010000001">
    <property type="protein sequence ID" value="MBB4666113.1"/>
    <property type="molecule type" value="Genomic_DNA"/>
</dbReference>
<evidence type="ECO:0000256" key="2">
    <source>
        <dbReference type="SAM" id="SignalP"/>
    </source>
</evidence>